<dbReference type="Pfam" id="PF02668">
    <property type="entry name" value="TauD"/>
    <property type="match status" value="1"/>
</dbReference>
<proteinExistence type="predicted"/>
<feature type="region of interest" description="Disordered" evidence="5">
    <location>
        <begin position="1"/>
        <end position="26"/>
    </location>
</feature>
<sequence>MTVTTDGTTAGAALPDGREPTLDAGRTPLLEVPGADFETLPGRAVRDLVARHGALLVRGLGLSAPADLARAARWLGVTAMTEREGFTSRTDHGDGVYSASQWPADEPMCMHHELSYAVEVPSLALFGCLTAPDSGGATAVADARTLLRTLPAGLVERFEREGWLLDRDYREVGVSRLEAFGSEDRAEADAYCAGHAIAHEWLADGALRTRQRRAAVVAHPVTGERLWFNQIAFLNELTLDPAVREYLTSFYGPGALPFNTRFGDGEALTEDVIETINAAYTAATSREPWQTGDLLVVDNLRMAHSREAYQGDREVVALFGDPVRLPGHVRTDVPARPTAV</sequence>
<evidence type="ECO:0000256" key="2">
    <source>
        <dbReference type="ARBA" id="ARBA00023002"/>
    </source>
</evidence>
<keyword evidence="3" id="KW-0408">Iron</keyword>
<dbReference type="Gene3D" id="3.60.130.10">
    <property type="entry name" value="Clavaminate synthase-like"/>
    <property type="match status" value="1"/>
</dbReference>
<evidence type="ECO:0000256" key="3">
    <source>
        <dbReference type="ARBA" id="ARBA00023004"/>
    </source>
</evidence>
<keyword evidence="7" id="KW-0223">Dioxygenase</keyword>
<evidence type="ECO:0000313" key="8">
    <source>
        <dbReference type="Proteomes" id="UP001180551"/>
    </source>
</evidence>
<dbReference type="PANTHER" id="PTHR10696:SF56">
    <property type="entry name" value="TAUD_TFDA-LIKE DOMAIN-CONTAINING PROTEIN"/>
    <property type="match status" value="1"/>
</dbReference>
<dbReference type="InterPro" id="IPR003819">
    <property type="entry name" value="TauD/TfdA-like"/>
</dbReference>
<comment type="caution">
    <text evidence="7">The sequence shown here is derived from an EMBL/GenBank/DDBJ whole genome shotgun (WGS) entry which is preliminary data.</text>
</comment>
<dbReference type="EMBL" id="JAVRFE010000009">
    <property type="protein sequence ID" value="MDT0455964.1"/>
    <property type="molecule type" value="Genomic_DNA"/>
</dbReference>
<dbReference type="EC" id="1.14.11.-" evidence="7"/>
<dbReference type="InterPro" id="IPR050411">
    <property type="entry name" value="AlphaKG_dependent_hydroxylases"/>
</dbReference>
<keyword evidence="2 7" id="KW-0560">Oxidoreductase</keyword>
<comment type="cofactor">
    <cofactor evidence="1">
        <name>Fe(2+)</name>
        <dbReference type="ChEBI" id="CHEBI:29033"/>
    </cofactor>
</comment>
<dbReference type="InterPro" id="IPR042098">
    <property type="entry name" value="TauD-like_sf"/>
</dbReference>
<dbReference type="GO" id="GO:0051213">
    <property type="term" value="F:dioxygenase activity"/>
    <property type="evidence" value="ECO:0007669"/>
    <property type="project" value="UniProtKB-KW"/>
</dbReference>
<reference evidence="7" key="1">
    <citation type="submission" date="2024-05" db="EMBL/GenBank/DDBJ databases">
        <title>30 novel species of actinomycetes from the DSMZ collection.</title>
        <authorList>
            <person name="Nouioui I."/>
        </authorList>
    </citation>
    <scope>NUCLEOTIDE SEQUENCE</scope>
    <source>
        <strain evidence="7">DSM 41527</strain>
    </source>
</reference>
<name>A0ABU2T414_9ACTN</name>
<evidence type="ECO:0000256" key="4">
    <source>
        <dbReference type="ARBA" id="ARBA00023194"/>
    </source>
</evidence>
<keyword evidence="8" id="KW-1185">Reference proteome</keyword>
<evidence type="ECO:0000256" key="5">
    <source>
        <dbReference type="SAM" id="MobiDB-lite"/>
    </source>
</evidence>
<dbReference type="PANTHER" id="PTHR10696">
    <property type="entry name" value="GAMMA-BUTYROBETAINE HYDROXYLASE-RELATED"/>
    <property type="match status" value="1"/>
</dbReference>
<dbReference type="RefSeq" id="WP_311623255.1">
    <property type="nucleotide sequence ID" value="NZ_JAVRFE010000009.1"/>
</dbReference>
<gene>
    <name evidence="7" type="ORF">RM550_09455</name>
</gene>
<evidence type="ECO:0000259" key="6">
    <source>
        <dbReference type="Pfam" id="PF02668"/>
    </source>
</evidence>
<evidence type="ECO:0000256" key="1">
    <source>
        <dbReference type="ARBA" id="ARBA00001954"/>
    </source>
</evidence>
<dbReference type="SUPFAM" id="SSF51197">
    <property type="entry name" value="Clavaminate synthase-like"/>
    <property type="match status" value="1"/>
</dbReference>
<evidence type="ECO:0000313" key="7">
    <source>
        <dbReference type="EMBL" id="MDT0455964.1"/>
    </source>
</evidence>
<dbReference type="Proteomes" id="UP001180551">
    <property type="component" value="Unassembled WGS sequence"/>
</dbReference>
<accession>A0ABU2T414</accession>
<organism evidence="7 8">
    <name type="scientific">Streptomyces mooreae</name>
    <dbReference type="NCBI Taxonomy" id="3075523"/>
    <lineage>
        <taxon>Bacteria</taxon>
        <taxon>Bacillati</taxon>
        <taxon>Actinomycetota</taxon>
        <taxon>Actinomycetes</taxon>
        <taxon>Kitasatosporales</taxon>
        <taxon>Streptomycetaceae</taxon>
        <taxon>Streptomyces</taxon>
    </lineage>
</organism>
<feature type="compositionally biased region" description="Low complexity" evidence="5">
    <location>
        <begin position="1"/>
        <end position="13"/>
    </location>
</feature>
<protein>
    <submittedName>
        <fullName evidence="7">TauD/TfdA family dioxygenase</fullName>
        <ecNumber evidence="7">1.14.11.-</ecNumber>
    </submittedName>
</protein>
<keyword evidence="4" id="KW-0045">Antibiotic biosynthesis</keyword>
<feature type="domain" description="TauD/TfdA-like" evidence="6">
    <location>
        <begin position="32"/>
        <end position="315"/>
    </location>
</feature>